<evidence type="ECO:0000313" key="3">
    <source>
        <dbReference type="EMBL" id="RXN10393.1"/>
    </source>
</evidence>
<dbReference type="FunFam" id="3.90.175.10:FF:000003">
    <property type="entry name" value="Grass carp reovirus (GCRV)-induced gene 2p"/>
    <property type="match status" value="1"/>
</dbReference>
<dbReference type="GO" id="GO:0005737">
    <property type="term" value="C:cytoplasm"/>
    <property type="evidence" value="ECO:0007669"/>
    <property type="project" value="TreeGrafter"/>
</dbReference>
<gene>
    <name evidence="3" type="ORF">ROHU_030752</name>
</gene>
<evidence type="ECO:0000259" key="2">
    <source>
        <dbReference type="Pfam" id="PF00644"/>
    </source>
</evidence>
<dbReference type="Gene3D" id="3.90.175.10">
    <property type="entry name" value="Diphtheria Toxin, domain 1"/>
    <property type="match status" value="1"/>
</dbReference>
<feature type="domain" description="PARP catalytic" evidence="2">
    <location>
        <begin position="27"/>
        <end position="108"/>
    </location>
</feature>
<proteinExistence type="inferred from homology"/>
<dbReference type="InterPro" id="IPR012317">
    <property type="entry name" value="Poly(ADP-ribose)pol_cat_dom"/>
</dbReference>
<accession>A0A498LRS6</accession>
<evidence type="ECO:0000256" key="1">
    <source>
        <dbReference type="ARBA" id="ARBA00024347"/>
    </source>
</evidence>
<sequence length="215" mass="24746">MERGVFFCGWKAVTDRKSLSENQEPKSGRVYTMYHGTHLSNAKTIINEGFEPSKTGMLGRGVYVSRNIKKAKCYPLNTDKNDKVVFKLKVRVGKVKKIDCDNHELQKSWHENGYDCAWVPPHSNISSIKSGREEDCIWDPKRITVIDVACCVDDAKRKELRRMIRSKLKTEGCSLCHVNASDSHDIERCWECQEDICPFQSKHVCKGRKFREGDM</sequence>
<comment type="caution">
    <text evidence="3">The sequence shown here is derived from an EMBL/GenBank/DDBJ whole genome shotgun (WGS) entry which is preliminary data.</text>
</comment>
<evidence type="ECO:0000313" key="4">
    <source>
        <dbReference type="Proteomes" id="UP000290572"/>
    </source>
</evidence>
<dbReference type="Proteomes" id="UP000290572">
    <property type="component" value="Unassembled WGS sequence"/>
</dbReference>
<dbReference type="EMBL" id="QBIY01013204">
    <property type="protein sequence ID" value="RXN10393.1"/>
    <property type="molecule type" value="Genomic_DNA"/>
</dbReference>
<organism evidence="3 4">
    <name type="scientific">Labeo rohita</name>
    <name type="common">Indian major carp</name>
    <name type="synonym">Cyprinus rohita</name>
    <dbReference type="NCBI Taxonomy" id="84645"/>
    <lineage>
        <taxon>Eukaryota</taxon>
        <taxon>Metazoa</taxon>
        <taxon>Chordata</taxon>
        <taxon>Craniata</taxon>
        <taxon>Vertebrata</taxon>
        <taxon>Euteleostomi</taxon>
        <taxon>Actinopterygii</taxon>
        <taxon>Neopterygii</taxon>
        <taxon>Teleostei</taxon>
        <taxon>Ostariophysi</taxon>
        <taxon>Cypriniformes</taxon>
        <taxon>Cyprinidae</taxon>
        <taxon>Labeoninae</taxon>
        <taxon>Labeonini</taxon>
        <taxon>Labeo</taxon>
    </lineage>
</organism>
<protein>
    <submittedName>
        <fullName evidence="3">Gig2-like protein</fullName>
    </submittedName>
</protein>
<dbReference type="AlphaFoldDB" id="A0A498LRS6"/>
<dbReference type="SUPFAM" id="SSF56399">
    <property type="entry name" value="ADP-ribosylation"/>
    <property type="match status" value="1"/>
</dbReference>
<name>A0A498LRS6_LABRO</name>
<dbReference type="PANTHER" id="PTHR36542">
    <property type="entry name" value="GIG2-LIKE PROTEIN DRED-RELATED"/>
    <property type="match status" value="1"/>
</dbReference>
<dbReference type="Pfam" id="PF00644">
    <property type="entry name" value="PARP"/>
    <property type="match status" value="1"/>
</dbReference>
<comment type="similarity">
    <text evidence="1">Belongs to the ARTD/PARP family.</text>
</comment>
<reference evidence="3 4" key="1">
    <citation type="submission" date="2018-03" db="EMBL/GenBank/DDBJ databases">
        <title>Draft genome sequence of Rohu Carp (Labeo rohita).</title>
        <authorList>
            <person name="Das P."/>
            <person name="Kushwaha B."/>
            <person name="Joshi C.G."/>
            <person name="Kumar D."/>
            <person name="Nagpure N.S."/>
            <person name="Sahoo L."/>
            <person name="Das S.P."/>
            <person name="Bit A."/>
            <person name="Patnaik S."/>
            <person name="Meher P.K."/>
            <person name="Jayasankar P."/>
            <person name="Koringa P.G."/>
            <person name="Patel N.V."/>
            <person name="Hinsu A.T."/>
            <person name="Kumar R."/>
            <person name="Pandey M."/>
            <person name="Agarwal S."/>
            <person name="Srivastava S."/>
            <person name="Singh M."/>
            <person name="Iquebal M.A."/>
            <person name="Jaiswal S."/>
            <person name="Angadi U.B."/>
            <person name="Kumar N."/>
            <person name="Raza M."/>
            <person name="Shah T.M."/>
            <person name="Rai A."/>
            <person name="Jena J.K."/>
        </authorList>
    </citation>
    <scope>NUCLEOTIDE SEQUENCE [LARGE SCALE GENOMIC DNA]</scope>
    <source>
        <strain evidence="3">DASCIFA01</strain>
        <tissue evidence="3">Testis</tissue>
    </source>
</reference>
<dbReference type="PANTHER" id="PTHR36542:SF7">
    <property type="entry name" value="GIG2-LIKE PROTEIN DREO"/>
    <property type="match status" value="1"/>
</dbReference>
<keyword evidence="4" id="KW-1185">Reference proteome</keyword>
<dbReference type="GO" id="GO:0003950">
    <property type="term" value="F:NAD+ poly-ADP-ribosyltransferase activity"/>
    <property type="evidence" value="ECO:0007669"/>
    <property type="project" value="InterPro"/>
</dbReference>